<dbReference type="Pfam" id="PF01926">
    <property type="entry name" value="MMR_HSR1"/>
    <property type="match status" value="1"/>
</dbReference>
<evidence type="ECO:0000313" key="3">
    <source>
        <dbReference type="Proteomes" id="UP000269923"/>
    </source>
</evidence>
<keyword evidence="3" id="KW-1185">Reference proteome</keyword>
<dbReference type="InterPro" id="IPR006073">
    <property type="entry name" value="GTP-bd"/>
</dbReference>
<proteinExistence type="predicted"/>
<evidence type="ECO:0000259" key="1">
    <source>
        <dbReference type="Pfam" id="PF01926"/>
    </source>
</evidence>
<dbReference type="RefSeq" id="WP_124794021.1">
    <property type="nucleotide sequence ID" value="NZ_RQYC01000002.1"/>
</dbReference>
<name>A0A3P2AAE6_9NEIS</name>
<reference evidence="2 3" key="1">
    <citation type="submission" date="2018-11" db="EMBL/GenBank/DDBJ databases">
        <title>Genomes From Bacteria Associated with the Canine Oral Cavity: a Test Case for Automated Genome-Based Taxonomic Assignment.</title>
        <authorList>
            <person name="Coil D.A."/>
            <person name="Jospin G."/>
            <person name="Darling A.E."/>
            <person name="Wallis C."/>
            <person name="Davis I.J."/>
            <person name="Harris S."/>
            <person name="Eisen J.A."/>
            <person name="Holcombe L.J."/>
            <person name="O'Flynn C."/>
        </authorList>
    </citation>
    <scope>NUCLEOTIDE SEQUENCE [LARGE SCALE GENOMIC DNA]</scope>
    <source>
        <strain evidence="2 3">COT-280</strain>
    </source>
</reference>
<dbReference type="OrthoDB" id="9255830at2"/>
<dbReference type="AlphaFoldDB" id="A0A3P2AAE6"/>
<dbReference type="Proteomes" id="UP000269923">
    <property type="component" value="Unassembled WGS sequence"/>
</dbReference>
<accession>A0A3P2AAE6</accession>
<dbReference type="InterPro" id="IPR027417">
    <property type="entry name" value="P-loop_NTPase"/>
</dbReference>
<organism evidence="2 3">
    <name type="scientific">Conchiformibius steedae</name>
    <dbReference type="NCBI Taxonomy" id="153493"/>
    <lineage>
        <taxon>Bacteria</taxon>
        <taxon>Pseudomonadati</taxon>
        <taxon>Pseudomonadota</taxon>
        <taxon>Betaproteobacteria</taxon>
        <taxon>Neisseriales</taxon>
        <taxon>Neisseriaceae</taxon>
        <taxon>Conchiformibius</taxon>
    </lineage>
</organism>
<evidence type="ECO:0000313" key="2">
    <source>
        <dbReference type="EMBL" id="RRD91220.1"/>
    </source>
</evidence>
<gene>
    <name evidence="2" type="ORF">EII21_02180</name>
</gene>
<comment type="caution">
    <text evidence="2">The sequence shown here is derived from an EMBL/GenBank/DDBJ whole genome shotgun (WGS) entry which is preliminary data.</text>
</comment>
<dbReference type="EMBL" id="RQYC01000002">
    <property type="protein sequence ID" value="RRD91220.1"/>
    <property type="molecule type" value="Genomic_DNA"/>
</dbReference>
<dbReference type="PANTHER" id="PTHR14143:SF1">
    <property type="entry name" value="IRG-TYPE G DOMAIN-CONTAINING PROTEIN"/>
    <property type="match status" value="1"/>
</dbReference>
<dbReference type="PANTHER" id="PTHR14143">
    <property type="entry name" value="INTERFERON-INDUCIBLE GTPASE FAMILY MEMBER"/>
    <property type="match status" value="1"/>
</dbReference>
<protein>
    <submittedName>
        <fullName evidence="2">GTP-binding protein</fullName>
    </submittedName>
</protein>
<feature type="domain" description="G" evidence="1">
    <location>
        <begin position="42"/>
        <end position="157"/>
    </location>
</feature>
<sequence length="330" mass="36172">MKNHRDILSSIRDFAERSDMSEAAKRHLFLHLQRLSDAKVNVLITGATGCGKSSTINALFGENVAKVGQGVDPETMSISKFVLNENIILWDSPGLGDGKEADRKHAKNITDKLYELDDEGQPLIDLVLVILDGTSRDLGTSFQLINEVIIPVLKQGNHTDRLLVAINQCDVAMKGRYWDKENNCPEPKLVEFLNEKVVSTRKRILEATGVDTQPIYYSAGYKDGDEEQNPYNLMKLLSFMVEATPESKRVNLVRNVNERKEMWESDEDVVKHREKVEQSVWASVASAAKTGGAIGAEIGGLFGSAGRVVGTVIGTVIGGAAGIVGSLFGW</sequence>
<dbReference type="GO" id="GO:0005525">
    <property type="term" value="F:GTP binding"/>
    <property type="evidence" value="ECO:0007669"/>
    <property type="project" value="InterPro"/>
</dbReference>
<dbReference type="Gene3D" id="3.40.50.300">
    <property type="entry name" value="P-loop containing nucleotide triphosphate hydrolases"/>
    <property type="match status" value="1"/>
</dbReference>
<dbReference type="SUPFAM" id="SSF52540">
    <property type="entry name" value="P-loop containing nucleoside triphosphate hydrolases"/>
    <property type="match status" value="1"/>
</dbReference>